<evidence type="ECO:0000256" key="1">
    <source>
        <dbReference type="SAM" id="Phobius"/>
    </source>
</evidence>
<name>A0A8U0HTP3_9EURY</name>
<evidence type="ECO:0000313" key="2">
    <source>
        <dbReference type="EMBL" id="UPV74380.1"/>
    </source>
</evidence>
<dbReference type="AlphaFoldDB" id="A0A8U0HTP3"/>
<reference evidence="2 3" key="1">
    <citation type="submission" date="2022-04" db="EMBL/GenBank/DDBJ databases">
        <title>Diverse halophilic archaea isolated from saline environments.</title>
        <authorList>
            <person name="Cui H.-L."/>
        </authorList>
    </citation>
    <scope>NUCLEOTIDE SEQUENCE [LARGE SCALE GENOMIC DNA]</scope>
    <source>
        <strain evidence="2 3">XZYJT49</strain>
    </source>
</reference>
<sequence>MQTIELLYVVFSATLATAGLSMVGLAVRAYHRTSRQAMFHLSVGFTLIVAAAIATTVSAFVTHFGQTRMLLTVNYLITTIGYLFVIYSITANE</sequence>
<organism evidence="2 3">
    <name type="scientific">Halorussus limi</name>
    <dbReference type="NCBI Taxonomy" id="2938695"/>
    <lineage>
        <taxon>Archaea</taxon>
        <taxon>Methanobacteriati</taxon>
        <taxon>Methanobacteriota</taxon>
        <taxon>Stenosarchaea group</taxon>
        <taxon>Halobacteria</taxon>
        <taxon>Halobacteriales</taxon>
        <taxon>Haladaptataceae</taxon>
        <taxon>Halorussus</taxon>
    </lineage>
</organism>
<dbReference type="Pfam" id="PF24365">
    <property type="entry name" value="DUF7521"/>
    <property type="match status" value="1"/>
</dbReference>
<keyword evidence="3" id="KW-1185">Reference proteome</keyword>
<protein>
    <submittedName>
        <fullName evidence="2">Uncharacterized protein</fullName>
    </submittedName>
</protein>
<evidence type="ECO:0000313" key="3">
    <source>
        <dbReference type="Proteomes" id="UP000830729"/>
    </source>
</evidence>
<keyword evidence="1" id="KW-0472">Membrane</keyword>
<proteinExistence type="predicted"/>
<feature type="transmembrane region" description="Helical" evidence="1">
    <location>
        <begin position="6"/>
        <end position="27"/>
    </location>
</feature>
<keyword evidence="1" id="KW-0812">Transmembrane</keyword>
<dbReference type="Proteomes" id="UP000830729">
    <property type="component" value="Chromosome"/>
</dbReference>
<dbReference type="GeneID" id="72187099"/>
<dbReference type="InterPro" id="IPR055943">
    <property type="entry name" value="DUF7521"/>
</dbReference>
<keyword evidence="1" id="KW-1133">Transmembrane helix</keyword>
<feature type="transmembrane region" description="Helical" evidence="1">
    <location>
        <begin position="39"/>
        <end position="61"/>
    </location>
</feature>
<gene>
    <name evidence="2" type="ORF">M0R89_17830</name>
</gene>
<accession>A0A8U0HTP3</accession>
<dbReference type="EMBL" id="CP096659">
    <property type="protein sequence ID" value="UPV74380.1"/>
    <property type="molecule type" value="Genomic_DNA"/>
</dbReference>
<feature type="transmembrane region" description="Helical" evidence="1">
    <location>
        <begin position="73"/>
        <end position="90"/>
    </location>
</feature>
<dbReference type="KEGG" id="halx:M0R89_17830"/>
<dbReference type="RefSeq" id="WP_248650426.1">
    <property type="nucleotide sequence ID" value="NZ_CP096659.1"/>
</dbReference>